<dbReference type="Proteomes" id="UP000562929">
    <property type="component" value="Unassembled WGS sequence"/>
</dbReference>
<accession>A0A8H4Q0N8</accession>
<keyword evidence="4" id="KW-1185">Reference proteome</keyword>
<sequence>MSATVAILGLAVTAAARNCIDIAVSVALRPQQVRFEIQPPTTEIGIVDLILDATVQLPVIPPTQVTQTKTYRLATTYCSPDSGPGKGLQILTHGLGFDKAYWDWDAGPINGGRIYSYVDHALSHGYATLSWDRVGFGGSSRGHPIDEIQLFLELDALAALTSWVRRGGLPGGQHRGSKLVHVGHSFGSALTAMVASQHPGLTDGIVLTGFSQVYAFLPNFILASNFISVKKRPWLSVSYSEGYVTPQSAVGVQTDFFGPHNFDPVVMYQATARRVPIALGEMMTLAYVSSESNFTGPVLIITGNRDLPFCGGNCSNPAIINNMAANLLEAARPNFASASVLETNVVPRAGHALNLEFTAPLTYDMVLDFIDRNLPSSYGSRPFGPRQ</sequence>
<name>A0A8H4Q0N8_9HYPO</name>
<proteinExistence type="predicted"/>
<dbReference type="OrthoDB" id="190201at2759"/>
<dbReference type="Gene3D" id="3.40.50.1820">
    <property type="entry name" value="alpha/beta hydrolase"/>
    <property type="match status" value="1"/>
</dbReference>
<dbReference type="InterPro" id="IPR029058">
    <property type="entry name" value="AB_hydrolase_fold"/>
</dbReference>
<dbReference type="AlphaFoldDB" id="A0A8H4Q0N8"/>
<evidence type="ECO:0000313" key="4">
    <source>
        <dbReference type="Proteomes" id="UP000562929"/>
    </source>
</evidence>
<gene>
    <name evidence="3" type="ORF">GQ602_007011</name>
</gene>
<protein>
    <submittedName>
        <fullName evidence="3">Catalytic protein</fullName>
    </submittedName>
</protein>
<reference evidence="3 4" key="1">
    <citation type="journal article" date="2020" name="G3 (Bethesda)">
        <title>Genetic Underpinnings of Host Manipulation by Ophiocordyceps as Revealed by Comparative Transcriptomics.</title>
        <authorList>
            <person name="Will I."/>
            <person name="Das B."/>
            <person name="Trinh T."/>
            <person name="Brachmann A."/>
            <person name="Ohm R.A."/>
            <person name="de Bekker C."/>
        </authorList>
    </citation>
    <scope>NUCLEOTIDE SEQUENCE [LARGE SCALE GENOMIC DNA]</scope>
    <source>
        <strain evidence="3 4">EC05</strain>
    </source>
</reference>
<feature type="signal peptide" evidence="1">
    <location>
        <begin position="1"/>
        <end position="16"/>
    </location>
</feature>
<feature type="domain" description="AB hydrolase-1" evidence="2">
    <location>
        <begin position="90"/>
        <end position="356"/>
    </location>
</feature>
<dbReference type="EMBL" id="JAACLJ010000009">
    <property type="protein sequence ID" value="KAF4580874.1"/>
    <property type="molecule type" value="Genomic_DNA"/>
</dbReference>
<dbReference type="InterPro" id="IPR000073">
    <property type="entry name" value="AB_hydrolase_1"/>
</dbReference>
<feature type="chain" id="PRO_5034980895" evidence="1">
    <location>
        <begin position="17"/>
        <end position="387"/>
    </location>
</feature>
<evidence type="ECO:0000259" key="2">
    <source>
        <dbReference type="Pfam" id="PF12697"/>
    </source>
</evidence>
<organism evidence="3 4">
    <name type="scientific">Ophiocordyceps camponoti-floridani</name>
    <dbReference type="NCBI Taxonomy" id="2030778"/>
    <lineage>
        <taxon>Eukaryota</taxon>
        <taxon>Fungi</taxon>
        <taxon>Dikarya</taxon>
        <taxon>Ascomycota</taxon>
        <taxon>Pezizomycotina</taxon>
        <taxon>Sordariomycetes</taxon>
        <taxon>Hypocreomycetidae</taxon>
        <taxon>Hypocreales</taxon>
        <taxon>Ophiocordycipitaceae</taxon>
        <taxon>Ophiocordyceps</taxon>
    </lineage>
</organism>
<dbReference type="Pfam" id="PF12697">
    <property type="entry name" value="Abhydrolase_6"/>
    <property type="match status" value="1"/>
</dbReference>
<keyword evidence="1" id="KW-0732">Signal</keyword>
<comment type="caution">
    <text evidence="3">The sequence shown here is derived from an EMBL/GenBank/DDBJ whole genome shotgun (WGS) entry which is preliminary data.</text>
</comment>
<dbReference type="SUPFAM" id="SSF53474">
    <property type="entry name" value="alpha/beta-Hydrolases"/>
    <property type="match status" value="1"/>
</dbReference>
<evidence type="ECO:0000313" key="3">
    <source>
        <dbReference type="EMBL" id="KAF4580874.1"/>
    </source>
</evidence>
<evidence type="ECO:0000256" key="1">
    <source>
        <dbReference type="SAM" id="SignalP"/>
    </source>
</evidence>